<evidence type="ECO:0008006" key="6">
    <source>
        <dbReference type="Google" id="ProtNLM"/>
    </source>
</evidence>
<name>A0A830HDT8_9CHLO</name>
<keyword evidence="2" id="KW-0479">Metal-binding</keyword>
<keyword evidence="3" id="KW-0862">Zinc</keyword>
<keyword evidence="5" id="KW-1185">Reference proteome</keyword>
<dbReference type="PANTHER" id="PTHR12857:SF0">
    <property type="entry name" value="CXXC MOTIF CONTAINING ZINC BINDING PROTEIN"/>
    <property type="match status" value="1"/>
</dbReference>
<dbReference type="AlphaFoldDB" id="A0A830HDT8"/>
<gene>
    <name evidence="4" type="ORF">PPROV_000227400</name>
</gene>
<reference evidence="4" key="1">
    <citation type="submission" date="2020-10" db="EMBL/GenBank/DDBJ databases">
        <title>Unveiling of a novel bifunctional photoreceptor, Dualchrome1, isolated from a cosmopolitan green alga.</title>
        <authorList>
            <person name="Suzuki S."/>
            <person name="Kawachi M."/>
        </authorList>
    </citation>
    <scope>NUCLEOTIDE SEQUENCE</scope>
    <source>
        <strain evidence="4">NIES 2893</strain>
    </source>
</reference>
<evidence type="ECO:0000313" key="5">
    <source>
        <dbReference type="Proteomes" id="UP000660262"/>
    </source>
</evidence>
<evidence type="ECO:0000256" key="1">
    <source>
        <dbReference type="ARBA" id="ARBA00007818"/>
    </source>
</evidence>
<evidence type="ECO:0000313" key="4">
    <source>
        <dbReference type="EMBL" id="GHP03519.1"/>
    </source>
</evidence>
<protein>
    <recommendedName>
        <fullName evidence="6">DUF866 domain-containing protein</fullName>
    </recommendedName>
</protein>
<dbReference type="Pfam" id="PF05907">
    <property type="entry name" value="CXXC_Zn-b_euk"/>
    <property type="match status" value="1"/>
</dbReference>
<dbReference type="GO" id="GO:0008270">
    <property type="term" value="F:zinc ion binding"/>
    <property type="evidence" value="ECO:0007669"/>
    <property type="project" value="TreeGrafter"/>
</dbReference>
<comment type="similarity">
    <text evidence="1">Belongs to the UPF0587 family.</text>
</comment>
<dbReference type="SUPFAM" id="SSF141678">
    <property type="entry name" value="MAL13P1.257-like"/>
    <property type="match status" value="1"/>
</dbReference>
<comment type="caution">
    <text evidence="4">The sequence shown here is derived from an EMBL/GenBank/DDBJ whole genome shotgun (WGS) entry which is preliminary data.</text>
</comment>
<dbReference type="PANTHER" id="PTHR12857">
    <property type="entry name" value="CXXC MOTIF CONTAINING ZINC BINDING PROTEIN"/>
    <property type="match status" value="1"/>
</dbReference>
<evidence type="ECO:0000256" key="2">
    <source>
        <dbReference type="ARBA" id="ARBA00022723"/>
    </source>
</evidence>
<accession>A0A830HDT8</accession>
<dbReference type="EMBL" id="BNJQ01000005">
    <property type="protein sequence ID" value="GHP03519.1"/>
    <property type="molecule type" value="Genomic_DNA"/>
</dbReference>
<dbReference type="OrthoDB" id="10248838at2759"/>
<sequence length="163" mass="18468">MVFLVIEARCSLENVARLALPPHHTFCLSLSSPDGMETKDTVFISDNEEFDIPNSKGTAHFVMKWPESKKEATINVVSIPKHTRPYIDAEDSETYVPIAAFECRGADITKWFPESGYIVRSTAGTTWTDVDLKEDWNEYCEKGEEPVGISEMESRIVKHKPKK</sequence>
<proteinExistence type="inferred from homology"/>
<dbReference type="InterPro" id="IPR008584">
    <property type="entry name" value="CXXC_Zn-binding_euk"/>
</dbReference>
<evidence type="ECO:0000256" key="3">
    <source>
        <dbReference type="ARBA" id="ARBA00022833"/>
    </source>
</evidence>
<organism evidence="4 5">
    <name type="scientific">Pycnococcus provasolii</name>
    <dbReference type="NCBI Taxonomy" id="41880"/>
    <lineage>
        <taxon>Eukaryota</taxon>
        <taxon>Viridiplantae</taxon>
        <taxon>Chlorophyta</taxon>
        <taxon>Pseudoscourfieldiophyceae</taxon>
        <taxon>Pseudoscourfieldiales</taxon>
        <taxon>Pycnococcaceae</taxon>
        <taxon>Pycnococcus</taxon>
    </lineage>
</organism>
<dbReference type="Proteomes" id="UP000660262">
    <property type="component" value="Unassembled WGS sequence"/>
</dbReference>